<keyword evidence="9" id="KW-0406">Ion transport</keyword>
<evidence type="ECO:0000256" key="7">
    <source>
        <dbReference type="ARBA" id="ARBA00022958"/>
    </source>
</evidence>
<evidence type="ECO:0000256" key="3">
    <source>
        <dbReference type="ARBA" id="ARBA00022448"/>
    </source>
</evidence>
<dbReference type="PANTHER" id="PTHR31462:SF5">
    <property type="entry name" value="ENDOSOMAL_LYSOSOMAL PROTON CHANNEL TMEM175"/>
    <property type="match status" value="1"/>
</dbReference>
<evidence type="ECO:0000256" key="10">
    <source>
        <dbReference type="ARBA" id="ARBA00023136"/>
    </source>
</evidence>
<evidence type="ECO:0000256" key="13">
    <source>
        <dbReference type="SAM" id="Phobius"/>
    </source>
</evidence>
<feature type="transmembrane region" description="Helical" evidence="13">
    <location>
        <begin position="164"/>
        <end position="182"/>
    </location>
</feature>
<dbReference type="GO" id="GO:0005267">
    <property type="term" value="F:potassium channel activity"/>
    <property type="evidence" value="ECO:0007669"/>
    <property type="project" value="UniProtKB-KW"/>
</dbReference>
<keyword evidence="8 13" id="KW-1133">Transmembrane helix</keyword>
<sequence>MDHPNGGTERSTQRIEAFSDGVFAIAITLLILDLRIPAREGSDAAGLLSAILGLWPSYFAYVLSFAMIGIYWANHHYLFKLFAETDHGLNLLNLLLLMFIAFLPFPTHILGTHWPDEASRPVAVTFYAIGLLLPTAAWLAVWLYACHDRRLVRRELDPGFLRKLTLQFIGSVAVYALAVAVAVIDHRWGMALCTGLTLLYLLPPRTPVYRHDGEAPAHVAPAPVRPGWSKE</sequence>
<evidence type="ECO:0000256" key="8">
    <source>
        <dbReference type="ARBA" id="ARBA00022989"/>
    </source>
</evidence>
<evidence type="ECO:0000313" key="15">
    <source>
        <dbReference type="Proteomes" id="UP000321085"/>
    </source>
</evidence>
<feature type="transmembrane region" description="Helical" evidence="13">
    <location>
        <begin position="58"/>
        <end position="79"/>
    </location>
</feature>
<organism evidence="14 15">
    <name type="scientific">Microvirga aerophila</name>
    <dbReference type="NCBI Taxonomy" id="670291"/>
    <lineage>
        <taxon>Bacteria</taxon>
        <taxon>Pseudomonadati</taxon>
        <taxon>Pseudomonadota</taxon>
        <taxon>Alphaproteobacteria</taxon>
        <taxon>Hyphomicrobiales</taxon>
        <taxon>Methylobacteriaceae</taxon>
        <taxon>Microvirga</taxon>
    </lineage>
</organism>
<evidence type="ECO:0000256" key="1">
    <source>
        <dbReference type="ARBA" id="ARBA00004141"/>
    </source>
</evidence>
<feature type="transmembrane region" description="Helical" evidence="13">
    <location>
        <begin position="122"/>
        <end position="144"/>
    </location>
</feature>
<evidence type="ECO:0000256" key="2">
    <source>
        <dbReference type="ARBA" id="ARBA00006920"/>
    </source>
</evidence>
<dbReference type="InterPro" id="IPR010617">
    <property type="entry name" value="TMEM175-like"/>
</dbReference>
<comment type="caution">
    <text evidence="14">The sequence shown here is derived from an EMBL/GenBank/DDBJ whole genome shotgun (WGS) entry which is preliminary data.</text>
</comment>
<gene>
    <name evidence="14" type="ORF">MAE02_48660</name>
</gene>
<keyword evidence="7" id="KW-0630">Potassium</keyword>
<dbReference type="AlphaFoldDB" id="A0A512BZ15"/>
<keyword evidence="15" id="KW-1185">Reference proteome</keyword>
<keyword evidence="3" id="KW-0813">Transport</keyword>
<evidence type="ECO:0000256" key="12">
    <source>
        <dbReference type="ARBA" id="ARBA00034430"/>
    </source>
</evidence>
<comment type="subcellular location">
    <subcellularLocation>
        <location evidence="1">Membrane</location>
        <topology evidence="1">Multi-pass membrane protein</topology>
    </subcellularLocation>
</comment>
<dbReference type="GO" id="GO:0016020">
    <property type="term" value="C:membrane"/>
    <property type="evidence" value="ECO:0007669"/>
    <property type="project" value="UniProtKB-SubCell"/>
</dbReference>
<feature type="transmembrane region" description="Helical" evidence="13">
    <location>
        <begin position="91"/>
        <end position="110"/>
    </location>
</feature>
<evidence type="ECO:0000256" key="5">
    <source>
        <dbReference type="ARBA" id="ARBA00022692"/>
    </source>
</evidence>
<comment type="catalytic activity">
    <reaction evidence="12">
        <text>K(+)(in) = K(+)(out)</text>
        <dbReference type="Rhea" id="RHEA:29463"/>
        <dbReference type="ChEBI" id="CHEBI:29103"/>
    </reaction>
</comment>
<keyword evidence="10 13" id="KW-0472">Membrane</keyword>
<evidence type="ECO:0000256" key="6">
    <source>
        <dbReference type="ARBA" id="ARBA00022826"/>
    </source>
</evidence>
<dbReference type="PANTHER" id="PTHR31462">
    <property type="entry name" value="ENDOSOMAL/LYSOSOMAL POTASSIUM CHANNEL TMEM175"/>
    <property type="match status" value="1"/>
</dbReference>
<evidence type="ECO:0008006" key="16">
    <source>
        <dbReference type="Google" id="ProtNLM"/>
    </source>
</evidence>
<proteinExistence type="inferred from homology"/>
<dbReference type="Proteomes" id="UP000321085">
    <property type="component" value="Unassembled WGS sequence"/>
</dbReference>
<name>A0A512BZ15_9HYPH</name>
<evidence type="ECO:0000256" key="4">
    <source>
        <dbReference type="ARBA" id="ARBA00022538"/>
    </source>
</evidence>
<dbReference type="GO" id="GO:0015252">
    <property type="term" value="F:proton channel activity"/>
    <property type="evidence" value="ECO:0007669"/>
    <property type="project" value="InterPro"/>
</dbReference>
<comment type="similarity">
    <text evidence="2">Belongs to the TMEM175 family.</text>
</comment>
<keyword evidence="11" id="KW-0407">Ion channel</keyword>
<protein>
    <recommendedName>
        <fullName evidence="16">DUF1211 domain-containing membrane protein</fullName>
    </recommendedName>
</protein>
<feature type="transmembrane region" description="Helical" evidence="13">
    <location>
        <begin position="21"/>
        <end position="38"/>
    </location>
</feature>
<keyword evidence="5 13" id="KW-0812">Transmembrane</keyword>
<evidence type="ECO:0000256" key="9">
    <source>
        <dbReference type="ARBA" id="ARBA00023065"/>
    </source>
</evidence>
<dbReference type="Pfam" id="PF06736">
    <property type="entry name" value="TMEM175"/>
    <property type="match status" value="1"/>
</dbReference>
<keyword evidence="6" id="KW-0631">Potassium channel</keyword>
<evidence type="ECO:0000256" key="11">
    <source>
        <dbReference type="ARBA" id="ARBA00023303"/>
    </source>
</evidence>
<evidence type="ECO:0000313" key="14">
    <source>
        <dbReference type="EMBL" id="GEO17170.1"/>
    </source>
</evidence>
<reference evidence="14 15" key="1">
    <citation type="submission" date="2019-07" db="EMBL/GenBank/DDBJ databases">
        <title>Whole genome shotgun sequence of Microvirga aerophila NBRC 106136.</title>
        <authorList>
            <person name="Hosoyama A."/>
            <person name="Uohara A."/>
            <person name="Ohji S."/>
            <person name="Ichikawa N."/>
        </authorList>
    </citation>
    <scope>NUCLEOTIDE SEQUENCE [LARGE SCALE GENOMIC DNA]</scope>
    <source>
        <strain evidence="14 15">NBRC 106136</strain>
    </source>
</reference>
<dbReference type="OrthoDB" id="7626281at2"/>
<accession>A0A512BZ15</accession>
<dbReference type="EMBL" id="BJYU01000092">
    <property type="protein sequence ID" value="GEO17170.1"/>
    <property type="molecule type" value="Genomic_DNA"/>
</dbReference>
<keyword evidence="4" id="KW-0633">Potassium transport</keyword>
<dbReference type="RefSeq" id="WP_114188535.1">
    <property type="nucleotide sequence ID" value="NZ_BJYU01000092.1"/>
</dbReference>